<dbReference type="PANTHER" id="PTHR48174:SF5">
    <property type="entry name" value="VACUOLAR PROTEIN SORTING-ASSOCIATED PROTEIN 62"/>
    <property type="match status" value="1"/>
</dbReference>
<gene>
    <name evidence="2" type="ORF">Agub_g3353</name>
</gene>
<dbReference type="Proteomes" id="UP001054857">
    <property type="component" value="Unassembled WGS sequence"/>
</dbReference>
<dbReference type="InterPro" id="IPR009291">
    <property type="entry name" value="Vps62"/>
</dbReference>
<name>A0AAD3DIG6_9CHLO</name>
<feature type="compositionally biased region" description="Low complexity" evidence="1">
    <location>
        <begin position="279"/>
        <end position="296"/>
    </location>
</feature>
<organism evidence="2 3">
    <name type="scientific">Astrephomene gubernaculifera</name>
    <dbReference type="NCBI Taxonomy" id="47775"/>
    <lineage>
        <taxon>Eukaryota</taxon>
        <taxon>Viridiplantae</taxon>
        <taxon>Chlorophyta</taxon>
        <taxon>core chlorophytes</taxon>
        <taxon>Chlorophyceae</taxon>
        <taxon>CS clade</taxon>
        <taxon>Chlamydomonadales</taxon>
        <taxon>Astrephomenaceae</taxon>
        <taxon>Astrephomene</taxon>
    </lineage>
</organism>
<dbReference type="Pfam" id="PF06101">
    <property type="entry name" value="Vps62"/>
    <property type="match status" value="1"/>
</dbReference>
<evidence type="ECO:0000313" key="3">
    <source>
        <dbReference type="Proteomes" id="UP001054857"/>
    </source>
</evidence>
<dbReference type="AlphaFoldDB" id="A0AAD3DIG6"/>
<accession>A0AAD3DIG6</accession>
<dbReference type="PANTHER" id="PTHR48174">
    <property type="entry name" value="DUF946 FAMILY PROTEIN"/>
    <property type="match status" value="1"/>
</dbReference>
<feature type="region of interest" description="Disordered" evidence="1">
    <location>
        <begin position="273"/>
        <end position="347"/>
    </location>
</feature>
<feature type="non-terminal residue" evidence="2">
    <location>
        <position position="578"/>
    </location>
</feature>
<evidence type="ECO:0000313" key="2">
    <source>
        <dbReference type="EMBL" id="GFR42446.1"/>
    </source>
</evidence>
<feature type="region of interest" description="Disordered" evidence="1">
    <location>
        <begin position="508"/>
        <end position="550"/>
    </location>
</feature>
<reference evidence="2 3" key="1">
    <citation type="journal article" date="2021" name="Sci. Rep.">
        <title>Genome sequencing of the multicellular alga Astrephomene provides insights into convergent evolution of germ-soma differentiation.</title>
        <authorList>
            <person name="Yamashita S."/>
            <person name="Yamamoto K."/>
            <person name="Matsuzaki R."/>
            <person name="Suzuki S."/>
            <person name="Yamaguchi H."/>
            <person name="Hirooka S."/>
            <person name="Minakuchi Y."/>
            <person name="Miyagishima S."/>
            <person name="Kawachi M."/>
            <person name="Toyoda A."/>
            <person name="Nozaki H."/>
        </authorList>
    </citation>
    <scope>NUCLEOTIDE SEQUENCE [LARGE SCALE GENOMIC DNA]</scope>
    <source>
        <strain evidence="2 3">NIES-4017</strain>
    </source>
</reference>
<comment type="caution">
    <text evidence="2">The sequence shown here is derived from an EMBL/GenBank/DDBJ whole genome shotgun (WGS) entry which is preliminary data.</text>
</comment>
<keyword evidence="3" id="KW-1185">Reference proteome</keyword>
<evidence type="ECO:0000256" key="1">
    <source>
        <dbReference type="SAM" id="MobiDB-lite"/>
    </source>
</evidence>
<dbReference type="EMBL" id="BMAR01000003">
    <property type="protein sequence ID" value="GFR42446.1"/>
    <property type="molecule type" value="Genomic_DNA"/>
</dbReference>
<protein>
    <submittedName>
        <fullName evidence="2">Uncharacterized protein</fullName>
    </submittedName>
</protein>
<feature type="compositionally biased region" description="Low complexity" evidence="1">
    <location>
        <begin position="511"/>
        <end position="530"/>
    </location>
</feature>
<proteinExistence type="predicted"/>
<sequence length="578" mass="59863">MTADTAPALPDEVLAAFCPVLFLHHDDAYLPVPVEWFIERAQLNYYPQGITGTAELLELDQVPGGVITLIAAGSVSQENLLDIQSKTALPGNLSLTVAPEHYGGCPAESLSDVPIYVHTKLVVDEYGAPEAYELNYATFYAFNGHYDLPGGLPLFRAGHHVGDWEHLTVRLHAASLQLQGVWYNAHRNIEGEWVPAAQVPRTPCGRIVGHVAINGHGIYPHCGTIPRLFLVANDRTSRRGPVWSPRRLLRLAGLTHGSSCPLVLSRGCSLPHLAPHPGPTSTSQPGGSPTGGSPRSQAPAGQGATFADHPDELASSDGVHRLLPPPPTHGSSSNKSSSVVPPRNATAAAAARAASEAAAQAAGAARAAAGAASRLGRCMAAAAAKGGVLTWRRRAAAEVRSAPETEGSGMGAAATVAADAGSSVVVTTVAGAQHPLAAAAGGAAGGAAGSCYPLPQVVHDTSLWQRYQGRWGSIPTLTQQCWFTGPEPPVSRGLLRRLCMPWAPGVERLTRQQQPPKQQQTQRQRQQLLQPDKKNGGSKGGPLGGAAAAAATQVEVTAAAAATEAPVVAAAAAVADVV</sequence>